<comment type="subcellular location">
    <subcellularLocation>
        <location evidence="8">Cytoplasm</location>
    </subcellularLocation>
</comment>
<evidence type="ECO:0000256" key="7">
    <source>
        <dbReference type="ARBA" id="ARBA00022993"/>
    </source>
</evidence>
<evidence type="ECO:0000256" key="5">
    <source>
        <dbReference type="ARBA" id="ARBA00022777"/>
    </source>
</evidence>
<dbReference type="InterPro" id="IPR001977">
    <property type="entry name" value="Depp_CoAkinase"/>
</dbReference>
<evidence type="ECO:0000256" key="6">
    <source>
        <dbReference type="ARBA" id="ARBA00022840"/>
    </source>
</evidence>
<proteinExistence type="inferred from homology"/>
<dbReference type="Proteomes" id="UP000051568">
    <property type="component" value="Unassembled WGS sequence"/>
</dbReference>
<dbReference type="AlphaFoldDB" id="A0A0R2IZF9"/>
<dbReference type="NCBIfam" id="TIGR00152">
    <property type="entry name" value="dephospho-CoA kinase"/>
    <property type="match status" value="1"/>
</dbReference>
<dbReference type="PANTHER" id="PTHR10695:SF46">
    <property type="entry name" value="BIFUNCTIONAL COENZYME A SYNTHASE-RELATED"/>
    <property type="match status" value="1"/>
</dbReference>
<evidence type="ECO:0000256" key="3">
    <source>
        <dbReference type="ARBA" id="ARBA00022679"/>
    </source>
</evidence>
<name>A0A0R2IZF9_9LACO</name>
<accession>A0A0R2IZF9</accession>
<dbReference type="EC" id="2.7.1.24" evidence="8 9"/>
<evidence type="ECO:0000256" key="2">
    <source>
        <dbReference type="ARBA" id="ARBA00022490"/>
    </source>
</evidence>
<evidence type="ECO:0000313" key="11">
    <source>
        <dbReference type="Proteomes" id="UP000051568"/>
    </source>
</evidence>
<evidence type="ECO:0000313" key="10">
    <source>
        <dbReference type="EMBL" id="KRN67756.1"/>
    </source>
</evidence>
<evidence type="ECO:0000256" key="1">
    <source>
        <dbReference type="ARBA" id="ARBA00009018"/>
    </source>
</evidence>
<dbReference type="PROSITE" id="PS51219">
    <property type="entry name" value="DPCK"/>
    <property type="match status" value="1"/>
</dbReference>
<dbReference type="SUPFAM" id="SSF52540">
    <property type="entry name" value="P-loop containing nucleoside triphosphate hydrolases"/>
    <property type="match status" value="1"/>
</dbReference>
<dbReference type="EMBL" id="JQBR01000001">
    <property type="protein sequence ID" value="KRN67756.1"/>
    <property type="molecule type" value="Genomic_DNA"/>
</dbReference>
<evidence type="ECO:0000256" key="4">
    <source>
        <dbReference type="ARBA" id="ARBA00022741"/>
    </source>
</evidence>
<dbReference type="FunFam" id="3.40.50.300:FF:000991">
    <property type="entry name" value="Dephospho-CoA kinase"/>
    <property type="match status" value="1"/>
</dbReference>
<comment type="catalytic activity">
    <reaction evidence="8">
        <text>3'-dephospho-CoA + ATP = ADP + CoA + H(+)</text>
        <dbReference type="Rhea" id="RHEA:18245"/>
        <dbReference type="ChEBI" id="CHEBI:15378"/>
        <dbReference type="ChEBI" id="CHEBI:30616"/>
        <dbReference type="ChEBI" id="CHEBI:57287"/>
        <dbReference type="ChEBI" id="CHEBI:57328"/>
        <dbReference type="ChEBI" id="CHEBI:456216"/>
        <dbReference type="EC" id="2.7.1.24"/>
    </reaction>
</comment>
<dbReference type="GO" id="GO:0005737">
    <property type="term" value="C:cytoplasm"/>
    <property type="evidence" value="ECO:0007669"/>
    <property type="project" value="UniProtKB-SubCell"/>
</dbReference>
<dbReference type="GO" id="GO:0004140">
    <property type="term" value="F:dephospho-CoA kinase activity"/>
    <property type="evidence" value="ECO:0007669"/>
    <property type="project" value="UniProtKB-UniRule"/>
</dbReference>
<feature type="binding site" evidence="8">
    <location>
        <begin position="12"/>
        <end position="17"/>
    </location>
    <ligand>
        <name>ATP</name>
        <dbReference type="ChEBI" id="CHEBI:30616"/>
    </ligand>
</feature>
<dbReference type="PATRIC" id="fig|319652.3.peg.303"/>
<organism evidence="10 11">
    <name type="scientific">Pediococcus cellicola</name>
    <dbReference type="NCBI Taxonomy" id="319652"/>
    <lineage>
        <taxon>Bacteria</taxon>
        <taxon>Bacillati</taxon>
        <taxon>Bacillota</taxon>
        <taxon>Bacilli</taxon>
        <taxon>Lactobacillales</taxon>
        <taxon>Lactobacillaceae</taxon>
        <taxon>Pediococcus</taxon>
    </lineage>
</organism>
<dbReference type="STRING" id="319652.IV80_GL000300"/>
<dbReference type="Gene3D" id="3.40.50.300">
    <property type="entry name" value="P-loop containing nucleotide triphosphate hydrolases"/>
    <property type="match status" value="1"/>
</dbReference>
<comment type="pathway">
    <text evidence="8">Cofactor biosynthesis; coenzyme A biosynthesis; CoA from (R)-pantothenate: step 5/5.</text>
</comment>
<keyword evidence="7 8" id="KW-0173">Coenzyme A biosynthesis</keyword>
<dbReference type="InterPro" id="IPR027417">
    <property type="entry name" value="P-loop_NTPase"/>
</dbReference>
<dbReference type="RefSeq" id="WP_057748446.1">
    <property type="nucleotide sequence ID" value="NZ_BJVH01000001.1"/>
</dbReference>
<reference evidence="10 11" key="1">
    <citation type="journal article" date="2015" name="Genome Announc.">
        <title>Expanding the biotechnology potential of lactobacilli through comparative genomics of 213 strains and associated genera.</title>
        <authorList>
            <person name="Sun Z."/>
            <person name="Harris H.M."/>
            <person name="McCann A."/>
            <person name="Guo C."/>
            <person name="Argimon S."/>
            <person name="Zhang W."/>
            <person name="Yang X."/>
            <person name="Jeffery I.B."/>
            <person name="Cooney J.C."/>
            <person name="Kagawa T.F."/>
            <person name="Liu W."/>
            <person name="Song Y."/>
            <person name="Salvetti E."/>
            <person name="Wrobel A."/>
            <person name="Rasinkangas P."/>
            <person name="Parkhill J."/>
            <person name="Rea M.C."/>
            <person name="O'Sullivan O."/>
            <person name="Ritari J."/>
            <person name="Douillard F.P."/>
            <person name="Paul Ross R."/>
            <person name="Yang R."/>
            <person name="Briner A.E."/>
            <person name="Felis G.E."/>
            <person name="de Vos W.M."/>
            <person name="Barrangou R."/>
            <person name="Klaenhammer T.R."/>
            <person name="Caufield P.W."/>
            <person name="Cui Y."/>
            <person name="Zhang H."/>
            <person name="O'Toole P.W."/>
        </authorList>
    </citation>
    <scope>NUCLEOTIDE SEQUENCE [LARGE SCALE GENOMIC DNA]</scope>
    <source>
        <strain evidence="10 11">DSM 17757</strain>
    </source>
</reference>
<comment type="caution">
    <text evidence="10">The sequence shown here is derived from an EMBL/GenBank/DDBJ whole genome shotgun (WGS) entry which is preliminary data.</text>
</comment>
<comment type="similarity">
    <text evidence="1 8">Belongs to the CoaE family.</text>
</comment>
<gene>
    <name evidence="8" type="primary">coaE</name>
    <name evidence="10" type="ORF">IV80_GL000300</name>
</gene>
<dbReference type="GO" id="GO:0005524">
    <property type="term" value="F:ATP binding"/>
    <property type="evidence" value="ECO:0007669"/>
    <property type="project" value="UniProtKB-UniRule"/>
</dbReference>
<protein>
    <recommendedName>
        <fullName evidence="8 9">Dephospho-CoA kinase</fullName>
        <ecNumber evidence="8 9">2.7.1.24</ecNumber>
    </recommendedName>
    <alternativeName>
        <fullName evidence="8">Dephosphocoenzyme A kinase</fullName>
    </alternativeName>
</protein>
<dbReference type="Pfam" id="PF01121">
    <property type="entry name" value="CoaE"/>
    <property type="match status" value="1"/>
</dbReference>
<dbReference type="CDD" id="cd02022">
    <property type="entry name" value="DPCK"/>
    <property type="match status" value="1"/>
</dbReference>
<dbReference type="HAMAP" id="MF_00376">
    <property type="entry name" value="Dephospho_CoA_kinase"/>
    <property type="match status" value="1"/>
</dbReference>
<comment type="function">
    <text evidence="8">Catalyzes the phosphorylation of the 3'-hydroxyl group of dephosphocoenzyme A to form coenzyme A.</text>
</comment>
<evidence type="ECO:0000256" key="8">
    <source>
        <dbReference type="HAMAP-Rule" id="MF_00376"/>
    </source>
</evidence>
<dbReference type="GO" id="GO:0015937">
    <property type="term" value="P:coenzyme A biosynthetic process"/>
    <property type="evidence" value="ECO:0007669"/>
    <property type="project" value="UniProtKB-UniRule"/>
</dbReference>
<keyword evidence="2 8" id="KW-0963">Cytoplasm</keyword>
<keyword evidence="5 8" id="KW-0418">Kinase</keyword>
<dbReference type="UniPathway" id="UPA00241">
    <property type="reaction ID" value="UER00356"/>
</dbReference>
<keyword evidence="3 8" id="KW-0808">Transferase</keyword>
<evidence type="ECO:0000256" key="9">
    <source>
        <dbReference type="NCBIfam" id="TIGR00152"/>
    </source>
</evidence>
<keyword evidence="11" id="KW-1185">Reference proteome</keyword>
<sequence length="196" mass="22084">MAEILGLTGSIASGKSTVSSFFKKMGYPVVDADLVARKLVLPGMPVNHKLKSVFGSAVFEGSTLNRKKLGQLVFSDPQKLTLLNQIMQPAIRTEITRQLRKYQDEKLVVLDAALLLEQGYQKLVDKVMVVSILPELQVQRLMARDRLPLKEAKQRISSQWSQEKKLQLADIVIDNSSSVEETQHQVLKWLDNSKLR</sequence>
<keyword evidence="6 8" id="KW-0067">ATP-binding</keyword>
<dbReference type="PANTHER" id="PTHR10695">
    <property type="entry name" value="DEPHOSPHO-COA KINASE-RELATED"/>
    <property type="match status" value="1"/>
</dbReference>
<keyword evidence="4 8" id="KW-0547">Nucleotide-binding</keyword>